<gene>
    <name evidence="2" type="ORF">HG535_0F04240</name>
</gene>
<dbReference type="AlphaFoldDB" id="A0A7H9B857"/>
<proteinExistence type="predicted"/>
<dbReference type="InterPro" id="IPR003114">
    <property type="entry name" value="Phox_assoc"/>
</dbReference>
<dbReference type="OrthoDB" id="5582218at2759"/>
<name>A0A7H9B857_ZYGMR</name>
<reference evidence="2 3" key="1">
    <citation type="submission" date="2020-07" db="EMBL/GenBank/DDBJ databases">
        <title>The yeast mating-type switching endonuclease HO is a domesticated member of an unorthodox homing genetic element family.</title>
        <authorList>
            <person name="Coughlan A.Y."/>
            <person name="Lombardi L."/>
            <person name="Braun-Galleani S."/>
            <person name="Martos A.R."/>
            <person name="Galeote V."/>
            <person name="Bigey F."/>
            <person name="Dequin S."/>
            <person name="Byrne K.P."/>
            <person name="Wolfe K.H."/>
        </authorList>
    </citation>
    <scope>NUCLEOTIDE SEQUENCE [LARGE SCALE GENOMIC DNA]</scope>
    <source>
        <strain evidence="2 3">NRRL Y-6702</strain>
    </source>
</reference>
<dbReference type="KEGG" id="zmk:HG535_0F04240"/>
<evidence type="ECO:0000259" key="1">
    <source>
        <dbReference type="Pfam" id="PF02194"/>
    </source>
</evidence>
<sequence>MSAILYNTSSSLVPKFQRHDLLKHSKESSNVQPISRSSTLLSPRDRDYHLQQAGEYSSNVPFHSNAIKNSTVYLKELCCSIYPDKMNNEIWKIDNSADLACHALFALVLKNFISSWYGTKIPTSDEQFLSQLFLTLQDALLRIKTWKIDYESLIADDIPILLSNHIRSMRKAMMNENVLDRYCELINYPKDYYPMAITHVIKRELENGSLLQASFLDSFFDILLFEKLTDKIIEPYYIIKAISTISRGILSRHFAAKKRQNKWSISAIPRFYRVLKKFVQNLLHLGRGDGFRVKNSLPLTYRYIFTFISNDILKLPARRPYLCTVGKTLQLWGSKSKTLDGVFHRLFSGALEDFLINQHRMEKLFLSLRQMLFPNDNRLGPATIILTGEAFEKLKVECSDSLWAVIKLYRIDLWLGLKKCDTKEWVDVLCKDKRCNKVLIFKMLDCTLAHLLTLDSTD</sequence>
<evidence type="ECO:0000313" key="2">
    <source>
        <dbReference type="EMBL" id="QLG73912.1"/>
    </source>
</evidence>
<dbReference type="GeneID" id="59237670"/>
<dbReference type="Proteomes" id="UP000509704">
    <property type="component" value="Chromosome 6"/>
</dbReference>
<organism evidence="2 3">
    <name type="scientific">Zygotorulaspora mrakii</name>
    <name type="common">Zygosaccharomyces mrakii</name>
    <dbReference type="NCBI Taxonomy" id="42260"/>
    <lineage>
        <taxon>Eukaryota</taxon>
        <taxon>Fungi</taxon>
        <taxon>Dikarya</taxon>
        <taxon>Ascomycota</taxon>
        <taxon>Saccharomycotina</taxon>
        <taxon>Saccharomycetes</taxon>
        <taxon>Saccharomycetales</taxon>
        <taxon>Saccharomycetaceae</taxon>
        <taxon>Zygotorulaspora</taxon>
    </lineage>
</organism>
<protein>
    <recommendedName>
        <fullName evidence="1">PXA domain-containing protein</fullName>
    </recommendedName>
</protein>
<feature type="domain" description="PXA" evidence="1">
    <location>
        <begin position="97"/>
        <end position="174"/>
    </location>
</feature>
<accession>A0A7H9B857</accession>
<dbReference type="Pfam" id="PF02194">
    <property type="entry name" value="PXA"/>
    <property type="match status" value="1"/>
</dbReference>
<keyword evidence="3" id="KW-1185">Reference proteome</keyword>
<evidence type="ECO:0000313" key="3">
    <source>
        <dbReference type="Proteomes" id="UP000509704"/>
    </source>
</evidence>
<dbReference type="RefSeq" id="XP_037145637.1">
    <property type="nucleotide sequence ID" value="XM_037289742.1"/>
</dbReference>
<dbReference type="EMBL" id="CP058609">
    <property type="protein sequence ID" value="QLG73912.1"/>
    <property type="molecule type" value="Genomic_DNA"/>
</dbReference>